<name>A0A1D7QY26_9BACI</name>
<dbReference type="OrthoDB" id="2437843at2"/>
<dbReference type="PATRIC" id="fig|632773.3.peg.2704"/>
<proteinExistence type="predicted"/>
<dbReference type="AlphaFoldDB" id="A0A1D7QY26"/>
<keyword evidence="3" id="KW-1185">Reference proteome</keyword>
<dbReference type="KEGG" id="bbev:BBEV_2577"/>
<keyword evidence="1" id="KW-1133">Transmembrane helix</keyword>
<protein>
    <submittedName>
        <fullName evidence="2">General stress protein</fullName>
    </submittedName>
</protein>
<feature type="transmembrane region" description="Helical" evidence="1">
    <location>
        <begin position="6"/>
        <end position="25"/>
    </location>
</feature>
<gene>
    <name evidence="2" type="ORF">BBEV_2577</name>
</gene>
<evidence type="ECO:0000256" key="1">
    <source>
        <dbReference type="SAM" id="Phobius"/>
    </source>
</evidence>
<dbReference type="InterPro" id="IPR009293">
    <property type="entry name" value="UPF0478"/>
</dbReference>
<dbReference type="RefSeq" id="WP_069365841.1">
    <property type="nucleotide sequence ID" value="NZ_CP012502.1"/>
</dbReference>
<keyword evidence="1" id="KW-0812">Transmembrane</keyword>
<dbReference type="PANTHER" id="PTHR40070">
    <property type="entry name" value="UPF0478 PROTEIN YTXG"/>
    <property type="match status" value="1"/>
</dbReference>
<dbReference type="Proteomes" id="UP000094463">
    <property type="component" value="Chromosome"/>
</dbReference>
<evidence type="ECO:0000313" key="2">
    <source>
        <dbReference type="EMBL" id="AOM83916.1"/>
    </source>
</evidence>
<organism evidence="2 3">
    <name type="scientific">Salisediminibacterium beveridgei</name>
    <dbReference type="NCBI Taxonomy" id="632773"/>
    <lineage>
        <taxon>Bacteria</taxon>
        <taxon>Bacillati</taxon>
        <taxon>Bacillota</taxon>
        <taxon>Bacilli</taxon>
        <taxon>Bacillales</taxon>
        <taxon>Bacillaceae</taxon>
        <taxon>Salisediminibacterium</taxon>
    </lineage>
</organism>
<reference evidence="2 3" key="1">
    <citation type="submission" date="2015-08" db="EMBL/GenBank/DDBJ databases">
        <title>The complete genome sequence of Bacillus beveridgei MLTeJB.</title>
        <authorList>
            <person name="Hanson T.E."/>
            <person name="Mesa C."/>
            <person name="Basesman S.M."/>
            <person name="Oremland R.S."/>
        </authorList>
    </citation>
    <scope>NUCLEOTIDE SEQUENCE [LARGE SCALE GENOMIC DNA]</scope>
    <source>
        <strain evidence="2 3">MLTeJB</strain>
    </source>
</reference>
<dbReference type="EMBL" id="CP012502">
    <property type="protein sequence ID" value="AOM83916.1"/>
    <property type="molecule type" value="Genomic_DNA"/>
</dbReference>
<accession>A0A1D7QY26</accession>
<sequence>MDWLGIGVFILSLGFAGLVIILIPVMKNLALTLGNVAGTVETANKSVGEITGEVTVILHNTNETLVDVHGKMQKVNPIFDIIHDTGTAAHNFTSTFANYTGAKTERADEGISLLDKKNLEGLLRGAAFIYYMKELKKEKEAKAE</sequence>
<dbReference type="Pfam" id="PF06103">
    <property type="entry name" value="DUF948"/>
    <property type="match status" value="1"/>
</dbReference>
<keyword evidence="1" id="KW-0472">Membrane</keyword>
<dbReference type="PANTHER" id="PTHR40070:SF1">
    <property type="entry name" value="UPF0478 PROTEIN YTXG"/>
    <property type="match status" value="1"/>
</dbReference>
<dbReference type="STRING" id="632773.BBEV_2577"/>
<evidence type="ECO:0000313" key="3">
    <source>
        <dbReference type="Proteomes" id="UP000094463"/>
    </source>
</evidence>